<dbReference type="Pfam" id="PF07727">
    <property type="entry name" value="RVT_2"/>
    <property type="match status" value="1"/>
</dbReference>
<keyword evidence="20" id="KW-1185">Reference proteome</keyword>
<keyword evidence="5" id="KW-0547">Nucleotide-binding</keyword>
<keyword evidence="15" id="KW-0862">Zinc</keyword>
<dbReference type="InterPro" id="IPR054722">
    <property type="entry name" value="PolX-like_BBD"/>
</dbReference>
<keyword evidence="9" id="KW-0460">Magnesium</keyword>
<evidence type="ECO:0000256" key="16">
    <source>
        <dbReference type="SAM" id="MobiDB-lite"/>
    </source>
</evidence>
<evidence type="ECO:0000256" key="9">
    <source>
        <dbReference type="ARBA" id="ARBA00022842"/>
    </source>
</evidence>
<keyword evidence="8" id="KW-0067">ATP-binding</keyword>
<dbReference type="GO" id="GO:0008270">
    <property type="term" value="F:zinc ion binding"/>
    <property type="evidence" value="ECO:0007669"/>
    <property type="project" value="UniProtKB-KW"/>
</dbReference>
<evidence type="ECO:0008006" key="21">
    <source>
        <dbReference type="Google" id="ProtNLM"/>
    </source>
</evidence>
<dbReference type="Pfam" id="PF25597">
    <property type="entry name" value="SH3_retrovirus"/>
    <property type="match status" value="1"/>
</dbReference>
<feature type="domain" description="Integrase catalytic" evidence="18">
    <location>
        <begin position="441"/>
        <end position="619"/>
    </location>
</feature>
<evidence type="ECO:0000256" key="15">
    <source>
        <dbReference type="PROSITE-ProRule" id="PRU00047"/>
    </source>
</evidence>
<dbReference type="CDD" id="cd09272">
    <property type="entry name" value="RNase_HI_RT_Ty1"/>
    <property type="match status" value="1"/>
</dbReference>
<protein>
    <recommendedName>
        <fullName evidence="21">Retrovirus-related Pol polyprotein from transposon TNT 1-94</fullName>
    </recommendedName>
</protein>
<evidence type="ECO:0000259" key="18">
    <source>
        <dbReference type="PROSITE" id="PS50994"/>
    </source>
</evidence>
<dbReference type="GO" id="GO:0006310">
    <property type="term" value="P:DNA recombination"/>
    <property type="evidence" value="ECO:0007669"/>
    <property type="project" value="UniProtKB-KW"/>
</dbReference>
<accession>A0A922D2H7</accession>
<comment type="function">
    <text evidence="1">The aspartyl protease (PR) mediates the proteolytic cleavages of the Gag and Gag-Pol polyproteins after assembly of the VLP.</text>
</comment>
<dbReference type="PANTHER" id="PTHR42648">
    <property type="entry name" value="TRANSPOSASE, PUTATIVE-RELATED"/>
    <property type="match status" value="1"/>
</dbReference>
<evidence type="ECO:0000256" key="4">
    <source>
        <dbReference type="ARBA" id="ARBA00022723"/>
    </source>
</evidence>
<evidence type="ECO:0000256" key="1">
    <source>
        <dbReference type="ARBA" id="ARBA00002180"/>
    </source>
</evidence>
<evidence type="ECO:0000256" key="14">
    <source>
        <dbReference type="ARBA" id="ARBA00023268"/>
    </source>
</evidence>
<evidence type="ECO:0000256" key="3">
    <source>
        <dbReference type="ARBA" id="ARBA00022722"/>
    </source>
</evidence>
<evidence type="ECO:0000256" key="2">
    <source>
        <dbReference type="ARBA" id="ARBA00022670"/>
    </source>
</evidence>
<keyword evidence="13" id="KW-0233">DNA recombination</keyword>
<comment type="caution">
    <text evidence="19">The sequence shown here is derived from an EMBL/GenBank/DDBJ whole genome shotgun (WGS) entry which is preliminary data.</text>
</comment>
<evidence type="ECO:0000256" key="11">
    <source>
        <dbReference type="ARBA" id="ARBA00022918"/>
    </source>
</evidence>
<evidence type="ECO:0000256" key="10">
    <source>
        <dbReference type="ARBA" id="ARBA00022908"/>
    </source>
</evidence>
<dbReference type="PANTHER" id="PTHR42648:SF11">
    <property type="entry name" value="TRANSPOSON TY4-P GAG-POL POLYPROTEIN"/>
    <property type="match status" value="1"/>
</dbReference>
<dbReference type="InterPro" id="IPR025724">
    <property type="entry name" value="GAG-pre-integrase_dom"/>
</dbReference>
<dbReference type="GO" id="GO:0006508">
    <property type="term" value="P:proteolysis"/>
    <property type="evidence" value="ECO:0007669"/>
    <property type="project" value="UniProtKB-KW"/>
</dbReference>
<keyword evidence="12" id="KW-0239">DNA-directed DNA polymerase</keyword>
<dbReference type="InterPro" id="IPR013103">
    <property type="entry name" value="RVT_2"/>
</dbReference>
<reference evidence="19" key="2">
    <citation type="submission" date="2020-12" db="EMBL/GenBank/DDBJ databases">
        <authorList>
            <person name="Kanost M."/>
        </authorList>
    </citation>
    <scope>NUCLEOTIDE SEQUENCE</scope>
</reference>
<keyword evidence="3" id="KW-0540">Nuclease</keyword>
<evidence type="ECO:0000256" key="13">
    <source>
        <dbReference type="ARBA" id="ARBA00023172"/>
    </source>
</evidence>
<keyword evidence="15" id="KW-0863">Zinc-finger</keyword>
<feature type="domain" description="CCHC-type" evidence="17">
    <location>
        <begin position="205"/>
        <end position="219"/>
    </location>
</feature>
<dbReference type="InterPro" id="IPR039537">
    <property type="entry name" value="Retrotran_Ty1/copia-like"/>
</dbReference>
<keyword evidence="12" id="KW-0548">Nucleotidyltransferase</keyword>
<evidence type="ECO:0000256" key="7">
    <source>
        <dbReference type="ARBA" id="ARBA00022801"/>
    </source>
</evidence>
<dbReference type="InterPro" id="IPR001878">
    <property type="entry name" value="Znf_CCHC"/>
</dbReference>
<gene>
    <name evidence="19" type="ORF">O3G_MSEX015473</name>
</gene>
<keyword evidence="7" id="KW-0378">Hydrolase</keyword>
<dbReference type="Proteomes" id="UP000791440">
    <property type="component" value="Unassembled WGS sequence"/>
</dbReference>
<name>A0A922D2H7_MANSE</name>
<keyword evidence="11" id="KW-0695">RNA-directed DNA polymerase</keyword>
<dbReference type="GO" id="GO:0008233">
    <property type="term" value="F:peptidase activity"/>
    <property type="evidence" value="ECO:0007669"/>
    <property type="project" value="UniProtKB-KW"/>
</dbReference>
<keyword evidence="4" id="KW-0479">Metal-binding</keyword>
<dbReference type="Pfam" id="PF13976">
    <property type="entry name" value="gag_pre-integrs"/>
    <property type="match status" value="1"/>
</dbReference>
<evidence type="ECO:0000256" key="6">
    <source>
        <dbReference type="ARBA" id="ARBA00022759"/>
    </source>
</evidence>
<evidence type="ECO:0000256" key="12">
    <source>
        <dbReference type="ARBA" id="ARBA00022932"/>
    </source>
</evidence>
<dbReference type="GO" id="GO:0015074">
    <property type="term" value="P:DNA integration"/>
    <property type="evidence" value="ECO:0007669"/>
    <property type="project" value="UniProtKB-KW"/>
</dbReference>
<dbReference type="GO" id="GO:0005524">
    <property type="term" value="F:ATP binding"/>
    <property type="evidence" value="ECO:0007669"/>
    <property type="project" value="UniProtKB-KW"/>
</dbReference>
<dbReference type="SMART" id="SM00343">
    <property type="entry name" value="ZnF_C2HC"/>
    <property type="match status" value="1"/>
</dbReference>
<reference evidence="19" key="1">
    <citation type="journal article" date="2016" name="Insect Biochem. Mol. Biol.">
        <title>Multifaceted biological insights from a draft genome sequence of the tobacco hornworm moth, Manduca sexta.</title>
        <authorList>
            <person name="Kanost M.R."/>
            <person name="Arrese E.L."/>
            <person name="Cao X."/>
            <person name="Chen Y.R."/>
            <person name="Chellapilla S."/>
            <person name="Goldsmith M.R."/>
            <person name="Grosse-Wilde E."/>
            <person name="Heckel D.G."/>
            <person name="Herndon N."/>
            <person name="Jiang H."/>
            <person name="Papanicolaou A."/>
            <person name="Qu J."/>
            <person name="Soulages J.L."/>
            <person name="Vogel H."/>
            <person name="Walters J."/>
            <person name="Waterhouse R.M."/>
            <person name="Ahn S.J."/>
            <person name="Almeida F.C."/>
            <person name="An C."/>
            <person name="Aqrawi P."/>
            <person name="Bretschneider A."/>
            <person name="Bryant W.B."/>
            <person name="Bucks S."/>
            <person name="Chao H."/>
            <person name="Chevignon G."/>
            <person name="Christen J.M."/>
            <person name="Clarke D.F."/>
            <person name="Dittmer N.T."/>
            <person name="Ferguson L.C.F."/>
            <person name="Garavelou S."/>
            <person name="Gordon K.H.J."/>
            <person name="Gunaratna R.T."/>
            <person name="Han Y."/>
            <person name="Hauser F."/>
            <person name="He Y."/>
            <person name="Heidel-Fischer H."/>
            <person name="Hirsh A."/>
            <person name="Hu Y."/>
            <person name="Jiang H."/>
            <person name="Kalra D."/>
            <person name="Klinner C."/>
            <person name="Konig C."/>
            <person name="Kovar C."/>
            <person name="Kroll A.R."/>
            <person name="Kuwar S.S."/>
            <person name="Lee S.L."/>
            <person name="Lehman R."/>
            <person name="Li K."/>
            <person name="Li Z."/>
            <person name="Liang H."/>
            <person name="Lovelace S."/>
            <person name="Lu Z."/>
            <person name="Mansfield J.H."/>
            <person name="McCulloch K.J."/>
            <person name="Mathew T."/>
            <person name="Morton B."/>
            <person name="Muzny D.M."/>
            <person name="Neunemann D."/>
            <person name="Ongeri F."/>
            <person name="Pauchet Y."/>
            <person name="Pu L.L."/>
            <person name="Pyrousis I."/>
            <person name="Rao X.J."/>
            <person name="Redding A."/>
            <person name="Roesel C."/>
            <person name="Sanchez-Gracia A."/>
            <person name="Schaack S."/>
            <person name="Shukla A."/>
            <person name="Tetreau G."/>
            <person name="Wang Y."/>
            <person name="Xiong G.H."/>
            <person name="Traut W."/>
            <person name="Walsh T.K."/>
            <person name="Worley K.C."/>
            <person name="Wu D."/>
            <person name="Wu W."/>
            <person name="Wu Y.Q."/>
            <person name="Zhang X."/>
            <person name="Zou Z."/>
            <person name="Zucker H."/>
            <person name="Briscoe A.D."/>
            <person name="Burmester T."/>
            <person name="Clem R.J."/>
            <person name="Feyereisen R."/>
            <person name="Grimmelikhuijzen C.J.P."/>
            <person name="Hamodrakas S.J."/>
            <person name="Hansson B.S."/>
            <person name="Huguet E."/>
            <person name="Jermiin L.S."/>
            <person name="Lan Q."/>
            <person name="Lehman H.K."/>
            <person name="Lorenzen M."/>
            <person name="Merzendorfer H."/>
            <person name="Michalopoulos I."/>
            <person name="Morton D.B."/>
            <person name="Muthukrishnan S."/>
            <person name="Oakeshott J.G."/>
            <person name="Palmer W."/>
            <person name="Park Y."/>
            <person name="Passarelli A.L."/>
            <person name="Rozas J."/>
            <person name="Schwartz L.M."/>
            <person name="Smith W."/>
            <person name="Southgate A."/>
            <person name="Vilcinskas A."/>
            <person name="Vogt R."/>
            <person name="Wang P."/>
            <person name="Werren J."/>
            <person name="Yu X.Q."/>
            <person name="Zhou J.J."/>
            <person name="Brown S.J."/>
            <person name="Scherer S.E."/>
            <person name="Richards S."/>
            <person name="Blissard G.W."/>
        </authorList>
    </citation>
    <scope>NUCLEOTIDE SEQUENCE</scope>
</reference>
<keyword evidence="6" id="KW-0255">Endonuclease</keyword>
<feature type="compositionally biased region" description="Low complexity" evidence="16">
    <location>
        <begin position="722"/>
        <end position="735"/>
    </location>
</feature>
<dbReference type="EMBL" id="JH670013">
    <property type="protein sequence ID" value="KAG6465891.1"/>
    <property type="molecule type" value="Genomic_DNA"/>
</dbReference>
<feature type="compositionally biased region" description="Polar residues" evidence="16">
    <location>
        <begin position="758"/>
        <end position="769"/>
    </location>
</feature>
<feature type="region of interest" description="Disordered" evidence="16">
    <location>
        <begin position="718"/>
        <end position="772"/>
    </location>
</feature>
<proteinExistence type="predicted"/>
<dbReference type="Pfam" id="PF22936">
    <property type="entry name" value="Pol_BBD"/>
    <property type="match status" value="1"/>
</dbReference>
<keyword evidence="12" id="KW-0808">Transferase</keyword>
<keyword evidence="10" id="KW-0229">DNA integration</keyword>
<dbReference type="GO" id="GO:0003964">
    <property type="term" value="F:RNA-directed DNA polymerase activity"/>
    <property type="evidence" value="ECO:0007669"/>
    <property type="project" value="UniProtKB-KW"/>
</dbReference>
<keyword evidence="2" id="KW-0645">Protease</keyword>
<dbReference type="InterPro" id="IPR057670">
    <property type="entry name" value="SH3_retrovirus"/>
</dbReference>
<keyword evidence="14" id="KW-0511">Multifunctional enzyme</keyword>
<dbReference type="GO" id="GO:0003676">
    <property type="term" value="F:nucleic acid binding"/>
    <property type="evidence" value="ECO:0007669"/>
    <property type="project" value="InterPro"/>
</dbReference>
<dbReference type="Pfam" id="PF14223">
    <property type="entry name" value="Retrotran_gag_2"/>
    <property type="match status" value="1"/>
</dbReference>
<dbReference type="GO" id="GO:0004519">
    <property type="term" value="F:endonuclease activity"/>
    <property type="evidence" value="ECO:0007669"/>
    <property type="project" value="UniProtKB-KW"/>
</dbReference>
<dbReference type="PROSITE" id="PS50158">
    <property type="entry name" value="ZF_CCHC"/>
    <property type="match status" value="1"/>
</dbReference>
<evidence type="ECO:0000313" key="20">
    <source>
        <dbReference type="Proteomes" id="UP000791440"/>
    </source>
</evidence>
<sequence length="1316" mass="149130">MYHAAGTALVQFEKLKGIENYSTWKFTMKMTLIHEDLWDCITEECDDVQDKDYEKKSLKALAKICLSVNAPAFPHVRNAKTAKEAWSNLSKAYEDKGLCRRLSLLRSLFSTQLVNYDSMDNYLSKLQETSQQLQDISYPLDDEFLAVIMLSGLPGTYDPLIMALENSNIKLSSDVVKGKLLQEHERRDNKTDTATALAASKKSPKCFKCKKSGHLFKDCYKNKRKNFSKDTTAKEMPKMLLTALTTSIQQDVWYVDSGATSHMCNNKSVISDFVSVKPSSVSVANGEKLFTVGQGEVKVRLTNGIRTIKDVFYVPNLSANLLSVSCLVNKGYKVIFYKDKCKIFDKQDMLAIATLENGIYKLDTIGQPLCEGGNNNFVYSVERQDIPSEGKVAVESQEIWHRRLGHLNSKSMSLLRQGMVTGINYNLNIFNPCAECIKGKLSKLPFPKKSYSRATQVLGLVHTDVCGPMPCVSFSGAKYFLTFIDDFTRKTFVYFMRTKDEVFEHFKNFKAMVENETNHKIKILRSDNGGEYINLKLQAFLKNCGIKHQTTVAYSPQQNGVAERANRTIVEKTRCMLLDAGLSNKFWAEAVNTAVYLKNRSPTKAVLGVVPEEKWSNSKVSLSNLRIFGCIAYAVTQNRNKLDSRSKLHIFVGYCENTKGYRLVDPENSFKLVIARNVIFLENRFHNKSHDDTESSESVDVLLNDCSGVSVNDMSSAPALETQTQSTTRQSESFTVSPVLSDDIRRDSTITVDDSDSNDSVYEENSSADPTYILGETTMEEAASSDSGDFSSSESVLLVKKLIYDDDPDTVQEALASTDAAEWHSAMKDEYKSYIDNKCWTLTERPKHQKPIKCRWVFKRKTGLNGELLKYKARLVAKGYTQKHGVDYEETFAPVVRHSTLRTLFAIAAELDMSIDHLDVKTAFLNGNLTENVYMEQPDGFKVKGKEHMVYKLNKAIYGLKQASKMWYDKINKILLQKLHFKKTASEPCVFYHKDKNHLIILALYVDDMLLFSTSSSIKETVKNALMHEFEMRDLGPIHNILGMKVIKSKNKVTLDQSGYILKVLEKFNMLDCKPAKTPLEKGIKFPKCDKKDERFCYRNLIGCLMYIAVCSRPDIAHAVSLLSQYNESFTETHWKAAKRVLRYLKGTLNYGLVFQKGGLEVTGHVDADWAGNDVDRKSYTGFIFKIGNSLVSWESRKQRTVALSSTEAEYMALSDACKEALFVRNFLIELLNIECKVLLYNDNQSALKLTSNSMFHSRTKHIDVRHHFIRDTIKGNMIDVKYLSTNLMIADVLTKPLSKEKHDQFVKGLCLTILT</sequence>
<evidence type="ECO:0000313" key="19">
    <source>
        <dbReference type="EMBL" id="KAG6465891.1"/>
    </source>
</evidence>
<dbReference type="Pfam" id="PF00665">
    <property type="entry name" value="rve"/>
    <property type="match status" value="1"/>
</dbReference>
<organism evidence="19 20">
    <name type="scientific">Manduca sexta</name>
    <name type="common">Tobacco hawkmoth</name>
    <name type="synonym">Tobacco hornworm</name>
    <dbReference type="NCBI Taxonomy" id="7130"/>
    <lineage>
        <taxon>Eukaryota</taxon>
        <taxon>Metazoa</taxon>
        <taxon>Ecdysozoa</taxon>
        <taxon>Arthropoda</taxon>
        <taxon>Hexapoda</taxon>
        <taxon>Insecta</taxon>
        <taxon>Pterygota</taxon>
        <taxon>Neoptera</taxon>
        <taxon>Endopterygota</taxon>
        <taxon>Lepidoptera</taxon>
        <taxon>Glossata</taxon>
        <taxon>Ditrysia</taxon>
        <taxon>Bombycoidea</taxon>
        <taxon>Sphingidae</taxon>
        <taxon>Sphinginae</taxon>
        <taxon>Sphingini</taxon>
        <taxon>Manduca</taxon>
    </lineage>
</organism>
<dbReference type="PROSITE" id="PS50994">
    <property type="entry name" value="INTEGRASE"/>
    <property type="match status" value="1"/>
</dbReference>
<evidence type="ECO:0000259" key="17">
    <source>
        <dbReference type="PROSITE" id="PS50158"/>
    </source>
</evidence>
<dbReference type="InterPro" id="IPR001584">
    <property type="entry name" value="Integrase_cat-core"/>
</dbReference>
<evidence type="ECO:0000256" key="5">
    <source>
        <dbReference type="ARBA" id="ARBA00022741"/>
    </source>
</evidence>
<dbReference type="GO" id="GO:0003887">
    <property type="term" value="F:DNA-directed DNA polymerase activity"/>
    <property type="evidence" value="ECO:0007669"/>
    <property type="project" value="UniProtKB-KW"/>
</dbReference>
<evidence type="ECO:0000256" key="8">
    <source>
        <dbReference type="ARBA" id="ARBA00022840"/>
    </source>
</evidence>